<evidence type="ECO:0000313" key="1">
    <source>
        <dbReference type="EMBL" id="MED6227313.1"/>
    </source>
</evidence>
<protein>
    <submittedName>
        <fullName evidence="1">Uncharacterized protein</fullName>
    </submittedName>
</protein>
<proteinExistence type="predicted"/>
<feature type="non-terminal residue" evidence="1">
    <location>
        <position position="1"/>
    </location>
</feature>
<dbReference type="EMBL" id="JASCZI010279791">
    <property type="protein sequence ID" value="MED6227313.1"/>
    <property type="molecule type" value="Genomic_DNA"/>
</dbReference>
<organism evidence="1 2">
    <name type="scientific">Stylosanthes scabra</name>
    <dbReference type="NCBI Taxonomy" id="79078"/>
    <lineage>
        <taxon>Eukaryota</taxon>
        <taxon>Viridiplantae</taxon>
        <taxon>Streptophyta</taxon>
        <taxon>Embryophyta</taxon>
        <taxon>Tracheophyta</taxon>
        <taxon>Spermatophyta</taxon>
        <taxon>Magnoliopsida</taxon>
        <taxon>eudicotyledons</taxon>
        <taxon>Gunneridae</taxon>
        <taxon>Pentapetalae</taxon>
        <taxon>rosids</taxon>
        <taxon>fabids</taxon>
        <taxon>Fabales</taxon>
        <taxon>Fabaceae</taxon>
        <taxon>Papilionoideae</taxon>
        <taxon>50 kb inversion clade</taxon>
        <taxon>dalbergioids sensu lato</taxon>
        <taxon>Dalbergieae</taxon>
        <taxon>Pterocarpus clade</taxon>
        <taxon>Stylosanthes</taxon>
    </lineage>
</organism>
<dbReference type="Proteomes" id="UP001341840">
    <property type="component" value="Unassembled WGS sequence"/>
</dbReference>
<comment type="caution">
    <text evidence="1">The sequence shown here is derived from an EMBL/GenBank/DDBJ whole genome shotgun (WGS) entry which is preliminary data.</text>
</comment>
<keyword evidence="2" id="KW-1185">Reference proteome</keyword>
<reference evidence="1 2" key="1">
    <citation type="journal article" date="2023" name="Plants (Basel)">
        <title>Bridging the Gap: Combining Genomics and Transcriptomics Approaches to Understand Stylosanthes scabra, an Orphan Legume from the Brazilian Caatinga.</title>
        <authorList>
            <person name="Ferreira-Neto J.R.C."/>
            <person name="da Silva M.D."/>
            <person name="Binneck E."/>
            <person name="de Melo N.F."/>
            <person name="da Silva R.H."/>
            <person name="de Melo A.L.T.M."/>
            <person name="Pandolfi V."/>
            <person name="Bustamante F.O."/>
            <person name="Brasileiro-Vidal A.C."/>
            <person name="Benko-Iseppon A.M."/>
        </authorList>
    </citation>
    <scope>NUCLEOTIDE SEQUENCE [LARGE SCALE GENOMIC DNA]</scope>
    <source>
        <tissue evidence="1">Leaves</tissue>
    </source>
</reference>
<gene>
    <name evidence="1" type="ORF">PIB30_112346</name>
</gene>
<sequence>LISGGSGIRKAVLQYEEMGPARPLGRRPLRPQTRAYDNCVRLQWQSSCCTSFSVSLFLPVLPASLGRAAPPSRKLISGGSGIRKAGLQYEEMGPARPLGRRPLRPRTRAYVNCVRIPSEVRSYQH</sequence>
<name>A0ABU6ZZ36_9FABA</name>
<accession>A0ABU6ZZ36</accession>
<evidence type="ECO:0000313" key="2">
    <source>
        <dbReference type="Proteomes" id="UP001341840"/>
    </source>
</evidence>